<evidence type="ECO:0000256" key="1">
    <source>
        <dbReference type="SAM" id="MobiDB-lite"/>
    </source>
</evidence>
<dbReference type="RefSeq" id="WP_058287580.1">
    <property type="nucleotide sequence ID" value="NZ_CP081044.1"/>
</dbReference>
<dbReference type="Proteomes" id="UP000051326">
    <property type="component" value="Unassembled WGS sequence"/>
</dbReference>
<organism evidence="3 4">
    <name type="scientific">Leisingera aquaemixtae</name>
    <dbReference type="NCBI Taxonomy" id="1396826"/>
    <lineage>
        <taxon>Bacteria</taxon>
        <taxon>Pseudomonadati</taxon>
        <taxon>Pseudomonadota</taxon>
        <taxon>Alphaproteobacteria</taxon>
        <taxon>Rhodobacterales</taxon>
        <taxon>Roseobacteraceae</taxon>
        <taxon>Leisingera</taxon>
    </lineage>
</organism>
<accession>A0A0P1HP20</accession>
<keyword evidence="2" id="KW-0812">Transmembrane</keyword>
<feature type="transmembrane region" description="Helical" evidence="2">
    <location>
        <begin position="35"/>
        <end position="56"/>
    </location>
</feature>
<name>A0A0P1HP20_9RHOB</name>
<protein>
    <submittedName>
        <fullName evidence="3">Uncharacterized protein</fullName>
    </submittedName>
</protein>
<feature type="region of interest" description="Disordered" evidence="1">
    <location>
        <begin position="63"/>
        <end position="87"/>
    </location>
</feature>
<gene>
    <name evidence="3" type="ORF">PHA8399_03741</name>
</gene>
<keyword evidence="2" id="KW-0472">Membrane</keyword>
<proteinExistence type="predicted"/>
<evidence type="ECO:0000313" key="4">
    <source>
        <dbReference type="Proteomes" id="UP000051326"/>
    </source>
</evidence>
<sequence length="87" mass="9468">MKKMIAIVNVVAWAGFWAFGYLALTAESYSETQVVTAALLASAGLITGIIAYLRLVRGSERSGYAKPSARMTREQRDAAQAQWGQVE</sequence>
<keyword evidence="2" id="KW-1133">Transmembrane helix</keyword>
<dbReference type="AlphaFoldDB" id="A0A0P1HP20"/>
<dbReference type="EMBL" id="CYSR01000031">
    <property type="protein sequence ID" value="CUI01596.1"/>
    <property type="molecule type" value="Genomic_DNA"/>
</dbReference>
<dbReference type="STRING" id="1396826.PHA8399_03741"/>
<evidence type="ECO:0000256" key="2">
    <source>
        <dbReference type="SAM" id="Phobius"/>
    </source>
</evidence>
<reference evidence="3 4" key="1">
    <citation type="submission" date="2015-09" db="EMBL/GenBank/DDBJ databases">
        <authorList>
            <consortium name="Swine Surveillance"/>
        </authorList>
    </citation>
    <scope>NUCLEOTIDE SEQUENCE [LARGE SCALE GENOMIC DNA]</scope>
    <source>
        <strain evidence="3 4">CECT 8399</strain>
    </source>
</reference>
<evidence type="ECO:0000313" key="3">
    <source>
        <dbReference type="EMBL" id="CUI01596.1"/>
    </source>
</evidence>